<name>A0A9N9PD35_9GLOM</name>
<organism evidence="1 2">
    <name type="scientific">Cetraspora pellucida</name>
    <dbReference type="NCBI Taxonomy" id="1433469"/>
    <lineage>
        <taxon>Eukaryota</taxon>
        <taxon>Fungi</taxon>
        <taxon>Fungi incertae sedis</taxon>
        <taxon>Mucoromycota</taxon>
        <taxon>Glomeromycotina</taxon>
        <taxon>Glomeromycetes</taxon>
        <taxon>Diversisporales</taxon>
        <taxon>Gigasporaceae</taxon>
        <taxon>Cetraspora</taxon>
    </lineage>
</organism>
<feature type="non-terminal residue" evidence="1">
    <location>
        <position position="1"/>
    </location>
</feature>
<evidence type="ECO:0000313" key="1">
    <source>
        <dbReference type="EMBL" id="CAG8813361.1"/>
    </source>
</evidence>
<gene>
    <name evidence="1" type="ORF">CPELLU_LOCUS18901</name>
</gene>
<evidence type="ECO:0000313" key="2">
    <source>
        <dbReference type="Proteomes" id="UP000789759"/>
    </source>
</evidence>
<protein>
    <submittedName>
        <fullName evidence="1">948_t:CDS:1</fullName>
    </submittedName>
</protein>
<feature type="non-terminal residue" evidence="1">
    <location>
        <position position="72"/>
    </location>
</feature>
<dbReference type="AlphaFoldDB" id="A0A9N9PD35"/>
<reference evidence="1" key="1">
    <citation type="submission" date="2021-06" db="EMBL/GenBank/DDBJ databases">
        <authorList>
            <person name="Kallberg Y."/>
            <person name="Tangrot J."/>
            <person name="Rosling A."/>
        </authorList>
    </citation>
    <scope>NUCLEOTIDE SEQUENCE</scope>
    <source>
        <strain evidence="1">FL966</strain>
    </source>
</reference>
<accession>A0A9N9PD35</accession>
<dbReference type="OrthoDB" id="2426558at2759"/>
<comment type="caution">
    <text evidence="1">The sequence shown here is derived from an EMBL/GenBank/DDBJ whole genome shotgun (WGS) entry which is preliminary data.</text>
</comment>
<keyword evidence="2" id="KW-1185">Reference proteome</keyword>
<dbReference type="Proteomes" id="UP000789759">
    <property type="component" value="Unassembled WGS sequence"/>
</dbReference>
<sequence>ASINDQQNKPSYKVDCPWHINISKKSKDIYMVTTFVNEHKGYTLNSQTVYLLSQFRKLTKEILDDIQFWISA</sequence>
<proteinExistence type="predicted"/>
<dbReference type="EMBL" id="CAJVQA010040813">
    <property type="protein sequence ID" value="CAG8813361.1"/>
    <property type="molecule type" value="Genomic_DNA"/>
</dbReference>